<dbReference type="Pfam" id="PF00848">
    <property type="entry name" value="Ring_hydroxyl_A"/>
    <property type="match status" value="1"/>
</dbReference>
<keyword evidence="6" id="KW-0411">Iron-sulfur</keyword>
<dbReference type="AlphaFoldDB" id="A0A7V8UAN1"/>
<dbReference type="PROSITE" id="PS51296">
    <property type="entry name" value="RIESKE"/>
    <property type="match status" value="1"/>
</dbReference>
<dbReference type="InterPro" id="IPR036922">
    <property type="entry name" value="Rieske_2Fe-2S_sf"/>
</dbReference>
<evidence type="ECO:0000256" key="6">
    <source>
        <dbReference type="ARBA" id="ARBA00023014"/>
    </source>
</evidence>
<dbReference type="GO" id="GO:0016491">
    <property type="term" value="F:oxidoreductase activity"/>
    <property type="evidence" value="ECO:0007669"/>
    <property type="project" value="UniProtKB-KW"/>
</dbReference>
<dbReference type="Pfam" id="PF00355">
    <property type="entry name" value="Rieske"/>
    <property type="match status" value="1"/>
</dbReference>
<reference evidence="8 9" key="1">
    <citation type="journal article" date="1994" name="Int. J. Syst. Bacteriol.">
        <title>Phylogenetic positions of novel aerobic, bacteriochlorophyll a-containing bacteria and description of Roseococcus thiosulfatophilus gen. nov., sp. nov., Erythromicrobium ramosum gen. nov., sp. nov., and Erythrobacter litoralis sp. nov.</title>
        <authorList>
            <person name="Yurkov V."/>
            <person name="Stackebrandt E."/>
            <person name="Holmes A."/>
            <person name="Fuerst J.A."/>
            <person name="Hugenholtz P."/>
            <person name="Golecki J."/>
            <person name="Gad'on N."/>
            <person name="Gorlenko V.M."/>
            <person name="Kompantseva E.I."/>
            <person name="Drews G."/>
        </authorList>
    </citation>
    <scope>NUCLEOTIDE SEQUENCE [LARGE SCALE GENOMIC DNA]</scope>
    <source>
        <strain evidence="8 9">KR-99</strain>
    </source>
</reference>
<keyword evidence="2" id="KW-0001">2Fe-2S</keyword>
<evidence type="ECO:0000256" key="3">
    <source>
        <dbReference type="ARBA" id="ARBA00022723"/>
    </source>
</evidence>
<dbReference type="GO" id="GO:0005506">
    <property type="term" value="F:iron ion binding"/>
    <property type="evidence" value="ECO:0007669"/>
    <property type="project" value="InterPro"/>
</dbReference>
<protein>
    <submittedName>
        <fullName evidence="8">Rieske 2Fe-2S domain-containing protein</fullName>
    </submittedName>
</protein>
<dbReference type="InterPro" id="IPR017941">
    <property type="entry name" value="Rieske_2Fe-2S"/>
</dbReference>
<dbReference type="Gene3D" id="2.102.10.10">
    <property type="entry name" value="Rieske [2Fe-2S] iron-sulphur domain"/>
    <property type="match status" value="1"/>
</dbReference>
<comment type="caution">
    <text evidence="8">The sequence shown here is derived from an EMBL/GenBank/DDBJ whole genome shotgun (WGS) entry which is preliminary data.</text>
</comment>
<evidence type="ECO:0000259" key="7">
    <source>
        <dbReference type="PROSITE" id="PS51296"/>
    </source>
</evidence>
<feature type="domain" description="Rieske" evidence="7">
    <location>
        <begin position="118"/>
        <end position="227"/>
    </location>
</feature>
<keyword evidence="4" id="KW-0560">Oxidoreductase</keyword>
<keyword evidence="5" id="KW-0408">Iron</keyword>
<dbReference type="PANTHER" id="PTHR43756">
    <property type="entry name" value="CHOLINE MONOOXYGENASE, CHLOROPLASTIC"/>
    <property type="match status" value="1"/>
</dbReference>
<dbReference type="InterPro" id="IPR015879">
    <property type="entry name" value="Ring_hydroxy_dOase_asu_C_dom"/>
</dbReference>
<dbReference type="GO" id="GO:0051537">
    <property type="term" value="F:2 iron, 2 sulfur cluster binding"/>
    <property type="evidence" value="ECO:0007669"/>
    <property type="project" value="UniProtKB-KW"/>
</dbReference>
<evidence type="ECO:0000256" key="1">
    <source>
        <dbReference type="ARBA" id="ARBA00001962"/>
    </source>
</evidence>
<dbReference type="EMBL" id="VDES01000004">
    <property type="protein sequence ID" value="MBA1376119.1"/>
    <property type="molecule type" value="Genomic_DNA"/>
</dbReference>
<dbReference type="Gene3D" id="3.90.380.10">
    <property type="entry name" value="Naphthalene 1,2-dioxygenase Alpha Subunit, Chain A, domain 1"/>
    <property type="match status" value="2"/>
</dbReference>
<dbReference type="InterPro" id="IPR001663">
    <property type="entry name" value="Rng_hydr_dOase-A"/>
</dbReference>
<comment type="cofactor">
    <cofactor evidence="1">
        <name>Fe cation</name>
        <dbReference type="ChEBI" id="CHEBI:24875"/>
    </cofactor>
</comment>
<evidence type="ECO:0000313" key="8">
    <source>
        <dbReference type="EMBL" id="MBA1376119.1"/>
    </source>
</evidence>
<dbReference type="Proteomes" id="UP000589292">
    <property type="component" value="Unassembled WGS sequence"/>
</dbReference>
<keyword evidence="3" id="KW-0479">Metal-binding</keyword>
<evidence type="ECO:0000313" key="9">
    <source>
        <dbReference type="Proteomes" id="UP000589292"/>
    </source>
</evidence>
<dbReference type="PANTHER" id="PTHR43756:SF5">
    <property type="entry name" value="CHOLINE MONOOXYGENASE, CHLOROPLASTIC"/>
    <property type="match status" value="1"/>
</dbReference>
<keyword evidence="9" id="KW-1185">Reference proteome</keyword>
<evidence type="ECO:0000256" key="5">
    <source>
        <dbReference type="ARBA" id="ARBA00023004"/>
    </source>
</evidence>
<name>A0A7V8UAN1_9SPHN</name>
<evidence type="ECO:0000256" key="2">
    <source>
        <dbReference type="ARBA" id="ARBA00022714"/>
    </source>
</evidence>
<gene>
    <name evidence="8" type="ORF">FG486_17385</name>
</gene>
<dbReference type="SUPFAM" id="SSF50022">
    <property type="entry name" value="ISP domain"/>
    <property type="match status" value="1"/>
</dbReference>
<proteinExistence type="predicted"/>
<sequence>MPIAAMVAAVSAGMALPPLTKPIVSLPCPLLAWCSQLPLSKLGGPYMAERDPSDSLTPDWAASRKLRAREIRRKIVANVANRTTDMADGPLPLHKSVYIDEARFEAEREHLFLGQPLVAGLSGDIPEPGDYLVFDAAGPSILVIRGKDGVVRAFRNLCTHRGAKLVEQAEPFTGKASRISCPFHAWTFDNLGRLVGQPGKPGFADCAIGARDLLELPCSEYLGLIFVRASEGEPIDAAAHLGDFADQLALIELTRAVPVKKGILTADSNWKFALDTYGEGYHFAALHSSTIGQTHYNDISVLERFGRHHRISFPDKTIGDLVGRDEAEWPDTEYGGVHYLFPNTVIFFGAVTPGVYFTQVFRLFPDGVGRTRCQFAVYAPFGIIDEEYRGVCELAYDATATVVQTEDYRVASHGYANLMTAPADFHVVLGANESAPQAVHQHIAEVIGMPL</sequence>
<dbReference type="CDD" id="cd03469">
    <property type="entry name" value="Rieske_RO_Alpha_N"/>
    <property type="match status" value="1"/>
</dbReference>
<organism evidence="8 9">
    <name type="scientific">Sphingomonas ursincola</name>
    <dbReference type="NCBI Taxonomy" id="56361"/>
    <lineage>
        <taxon>Bacteria</taxon>
        <taxon>Pseudomonadati</taxon>
        <taxon>Pseudomonadota</taxon>
        <taxon>Alphaproteobacteria</taxon>
        <taxon>Sphingomonadales</taxon>
        <taxon>Sphingomonadaceae</taxon>
        <taxon>Sphingomonas</taxon>
    </lineage>
</organism>
<accession>A0A7V8UAN1</accession>
<evidence type="ECO:0000256" key="4">
    <source>
        <dbReference type="ARBA" id="ARBA00023002"/>
    </source>
</evidence>
<dbReference type="SUPFAM" id="SSF55961">
    <property type="entry name" value="Bet v1-like"/>
    <property type="match status" value="1"/>
</dbReference>